<dbReference type="PANTHER" id="PTHR35330:SF1">
    <property type="entry name" value="SIROHEME BIOSYNTHESIS PROTEIN MET8"/>
    <property type="match status" value="1"/>
</dbReference>
<dbReference type="EC" id="1.3.1.76" evidence="2"/>
<protein>
    <recommendedName>
        <fullName evidence="2">precorrin-2 dehydrogenase</fullName>
        <ecNumber evidence="2">1.3.1.76</ecNumber>
    </recommendedName>
</protein>
<gene>
    <name evidence="6" type="ORF">KY084_14055</name>
</gene>
<evidence type="ECO:0000256" key="4">
    <source>
        <dbReference type="ARBA" id="ARBA00023027"/>
    </source>
</evidence>
<dbReference type="Pfam" id="PF13241">
    <property type="entry name" value="NAD_binding_7"/>
    <property type="match status" value="1"/>
</dbReference>
<evidence type="ECO:0000313" key="7">
    <source>
        <dbReference type="Proteomes" id="UP001197214"/>
    </source>
</evidence>
<organism evidence="6 7">
    <name type="scientific">Stakelama flava</name>
    <dbReference type="NCBI Taxonomy" id="2860338"/>
    <lineage>
        <taxon>Bacteria</taxon>
        <taxon>Pseudomonadati</taxon>
        <taxon>Pseudomonadota</taxon>
        <taxon>Alphaproteobacteria</taxon>
        <taxon>Sphingomonadales</taxon>
        <taxon>Sphingomonadaceae</taxon>
        <taxon>Stakelama</taxon>
    </lineage>
</organism>
<sequence length="259" mass="27750">MSLSGLPVMLQVAGRPVILVGEGEAADAKRRILERAGAEIVGETEQARLAVVIADSDAEACEIVERLHERDILVNAVDRPDLCDFIFPSIVERDPVIVAISTGGASAGLAAALRQRLEGMIPAGLGTLATRLGEARATMRQRWPDAGERRRVLSGALMRGGKLDPMADLGEDAVDRWLESETAEPVSEAANLSLRSEDPDELTVRQARLLANADYIVHTPGVPAAILHRARADAVRIEWDAQTSGERPPGLTLFLTMAA</sequence>
<evidence type="ECO:0000256" key="1">
    <source>
        <dbReference type="ARBA" id="ARBA00005010"/>
    </source>
</evidence>
<dbReference type="EMBL" id="JAHWZX010000016">
    <property type="protein sequence ID" value="MBW4331991.1"/>
    <property type="molecule type" value="Genomic_DNA"/>
</dbReference>
<comment type="pathway">
    <text evidence="1">Porphyrin-containing compound metabolism; siroheme biosynthesis; sirohydrochlorin from precorrin-2: step 1/1.</text>
</comment>
<comment type="caution">
    <text evidence="6">The sequence shown here is derived from an EMBL/GenBank/DDBJ whole genome shotgun (WGS) entry which is preliminary data.</text>
</comment>
<evidence type="ECO:0000313" key="6">
    <source>
        <dbReference type="EMBL" id="MBW4331991.1"/>
    </source>
</evidence>
<keyword evidence="7" id="KW-1185">Reference proteome</keyword>
<dbReference type="RefSeq" id="WP_219239117.1">
    <property type="nucleotide sequence ID" value="NZ_JAHWZX010000016.1"/>
</dbReference>
<dbReference type="InterPro" id="IPR028161">
    <property type="entry name" value="Met8-like"/>
</dbReference>
<evidence type="ECO:0000256" key="5">
    <source>
        <dbReference type="ARBA" id="ARBA00023244"/>
    </source>
</evidence>
<proteinExistence type="predicted"/>
<dbReference type="InterPro" id="IPR006367">
    <property type="entry name" value="Sirohaem_synthase_N"/>
</dbReference>
<keyword evidence="4" id="KW-0520">NAD</keyword>
<evidence type="ECO:0000256" key="3">
    <source>
        <dbReference type="ARBA" id="ARBA00023002"/>
    </source>
</evidence>
<keyword evidence="3" id="KW-0560">Oxidoreductase</keyword>
<accession>A0ABS6XP90</accession>
<name>A0ABS6XP90_9SPHN</name>
<reference evidence="6 7" key="1">
    <citation type="submission" date="2021-07" db="EMBL/GenBank/DDBJ databases">
        <title>Stakelama flava sp. nov., a novel endophytic bacterium isolated from branch of Kandelia candel.</title>
        <authorList>
            <person name="Tuo L."/>
        </authorList>
    </citation>
    <scope>NUCLEOTIDE SEQUENCE [LARGE SCALE GENOMIC DNA]</scope>
    <source>
        <strain evidence="6 7">CBK3Z-3</strain>
    </source>
</reference>
<dbReference type="NCBIfam" id="TIGR01470">
    <property type="entry name" value="cysG_Nterm"/>
    <property type="match status" value="1"/>
</dbReference>
<keyword evidence="5" id="KW-0627">Porphyrin biosynthesis</keyword>
<dbReference type="Proteomes" id="UP001197214">
    <property type="component" value="Unassembled WGS sequence"/>
</dbReference>
<evidence type="ECO:0000256" key="2">
    <source>
        <dbReference type="ARBA" id="ARBA00012400"/>
    </source>
</evidence>
<dbReference type="PANTHER" id="PTHR35330">
    <property type="entry name" value="SIROHEME BIOSYNTHESIS PROTEIN MET8"/>
    <property type="match status" value="1"/>
</dbReference>